<dbReference type="Pfam" id="PF08338">
    <property type="entry name" value="DUF1731"/>
    <property type="match status" value="1"/>
</dbReference>
<organism evidence="4 5">
    <name type="scientific">Catenovulum agarivorans DS-2</name>
    <dbReference type="NCBI Taxonomy" id="1328313"/>
    <lineage>
        <taxon>Bacteria</taxon>
        <taxon>Pseudomonadati</taxon>
        <taxon>Pseudomonadota</taxon>
        <taxon>Gammaproteobacteria</taxon>
        <taxon>Alteromonadales</taxon>
        <taxon>Alteromonadaceae</taxon>
        <taxon>Catenovulum</taxon>
    </lineage>
</organism>
<feature type="domain" description="DUF1731" evidence="3">
    <location>
        <begin position="257"/>
        <end position="302"/>
    </location>
</feature>
<evidence type="ECO:0000256" key="1">
    <source>
        <dbReference type="ARBA" id="ARBA00009353"/>
    </source>
</evidence>
<dbReference type="InterPro" id="IPR001509">
    <property type="entry name" value="Epimerase_deHydtase"/>
</dbReference>
<protein>
    <submittedName>
        <fullName evidence="4">Sugar nucleotide epimerase</fullName>
    </submittedName>
</protein>
<proteinExistence type="inferred from homology"/>
<evidence type="ECO:0000313" key="4">
    <source>
        <dbReference type="EMBL" id="EWH09197.1"/>
    </source>
</evidence>
<dbReference type="OrthoDB" id="9801773at2"/>
<dbReference type="InterPro" id="IPR013549">
    <property type="entry name" value="DUF1731"/>
</dbReference>
<dbReference type="PATRIC" id="fig|1328313.3.peg.2773"/>
<dbReference type="InterPro" id="IPR036291">
    <property type="entry name" value="NAD(P)-bd_dom_sf"/>
</dbReference>
<dbReference type="PANTHER" id="PTHR11092">
    <property type="entry name" value="SUGAR NUCLEOTIDE EPIMERASE RELATED"/>
    <property type="match status" value="1"/>
</dbReference>
<reference evidence="4 5" key="1">
    <citation type="journal article" date="2014" name="Genome Announc.">
        <title>Draft Genome Sequence of the Agar-Degrading Bacterium Catenovulum sp. Strain DS-2, Isolated from Intestines of Haliotis diversicolor.</title>
        <authorList>
            <person name="Shan D."/>
            <person name="Li X."/>
            <person name="Gu Z."/>
            <person name="Wei G."/>
            <person name="Gao Z."/>
            <person name="Shao Z."/>
        </authorList>
    </citation>
    <scope>NUCLEOTIDE SEQUENCE [LARGE SCALE GENOMIC DNA]</scope>
    <source>
        <strain evidence="4 5">DS-2</strain>
    </source>
</reference>
<gene>
    <name evidence="4" type="ORF">DS2_13589</name>
</gene>
<dbReference type="eggNOG" id="COG1090">
    <property type="taxonomic scope" value="Bacteria"/>
</dbReference>
<dbReference type="Gene3D" id="3.40.50.720">
    <property type="entry name" value="NAD(P)-binding Rossmann-like Domain"/>
    <property type="match status" value="1"/>
</dbReference>
<comment type="similarity">
    <text evidence="1">Belongs to the NAD(P)-dependent epimerase/dehydratase family. SDR39U1 subfamily.</text>
</comment>
<dbReference type="NCBIfam" id="TIGR01777">
    <property type="entry name" value="yfcH"/>
    <property type="match status" value="1"/>
</dbReference>
<dbReference type="RefSeq" id="WP_035015371.1">
    <property type="nucleotide sequence ID" value="NZ_ARZY01000027.1"/>
</dbReference>
<evidence type="ECO:0000313" key="5">
    <source>
        <dbReference type="Proteomes" id="UP000019276"/>
    </source>
</evidence>
<keyword evidence="5" id="KW-1185">Reference proteome</keyword>
<dbReference type="PANTHER" id="PTHR11092:SF0">
    <property type="entry name" value="EPIMERASE FAMILY PROTEIN SDR39U1"/>
    <property type="match status" value="1"/>
</dbReference>
<feature type="domain" description="NAD-dependent epimerase/dehydratase" evidence="2">
    <location>
        <begin position="3"/>
        <end position="222"/>
    </location>
</feature>
<dbReference type="SUPFAM" id="SSF51735">
    <property type="entry name" value="NAD(P)-binding Rossmann-fold domains"/>
    <property type="match status" value="1"/>
</dbReference>
<evidence type="ECO:0000259" key="3">
    <source>
        <dbReference type="Pfam" id="PF08338"/>
    </source>
</evidence>
<dbReference type="EMBL" id="ARZY01000027">
    <property type="protein sequence ID" value="EWH09197.1"/>
    <property type="molecule type" value="Genomic_DNA"/>
</dbReference>
<dbReference type="Pfam" id="PF01370">
    <property type="entry name" value="Epimerase"/>
    <property type="match status" value="1"/>
</dbReference>
<comment type="caution">
    <text evidence="4">The sequence shown here is derived from an EMBL/GenBank/DDBJ whole genome shotgun (WGS) entry which is preliminary data.</text>
</comment>
<accession>W7QJQ0</accession>
<dbReference type="AlphaFoldDB" id="W7QJQ0"/>
<evidence type="ECO:0000259" key="2">
    <source>
        <dbReference type="Pfam" id="PF01370"/>
    </source>
</evidence>
<dbReference type="STRING" id="1328313.DS2_13589"/>
<sequence length="304" mass="33468">MNMLITGGTGLIGRALIASLLSESHAAQNTDYNITVLTRAPTKAKQMFGASVRVISHLPQASEFKFTVVINLAGEPIADKRWSQSQKDKICQSRWKITQQLVNLIEQANEKPQVFISGSAIGFYGRQPQGVQVDESHQQINNEFTHQVCSKWEQIALSCQKFTRVCVIRTGIVLSAHGGALAKMLPAFKFGLGGPMGSGEQMMSWIHIDDHVDAIKFLIHNNQCQGPINLTSPNPVSNQVFSQTLASVLSRPCVFRTPKWLLVGIFGEMSDLLLTGQAVIPKHLTDQGFSFQYAELKQALSECT</sequence>
<dbReference type="InterPro" id="IPR010099">
    <property type="entry name" value="SDR39U1"/>
</dbReference>
<dbReference type="Proteomes" id="UP000019276">
    <property type="component" value="Unassembled WGS sequence"/>
</dbReference>
<name>W7QJQ0_9ALTE</name>